<dbReference type="PANTHER" id="PTHR21272:SF3">
    <property type="entry name" value="CATABOLIC 3-DEHYDROQUINASE"/>
    <property type="match status" value="1"/>
</dbReference>
<evidence type="ECO:0000256" key="5">
    <source>
        <dbReference type="ARBA" id="ARBA00011193"/>
    </source>
</evidence>
<dbReference type="PIRSF" id="PIRSF001399">
    <property type="entry name" value="DHquinase_II"/>
    <property type="match status" value="1"/>
</dbReference>
<organism evidence="13 14">
    <name type="scientific">Bradyrhizobium oligotrophicum S58</name>
    <dbReference type="NCBI Taxonomy" id="1245469"/>
    <lineage>
        <taxon>Bacteria</taxon>
        <taxon>Pseudomonadati</taxon>
        <taxon>Pseudomonadota</taxon>
        <taxon>Alphaproteobacteria</taxon>
        <taxon>Hyphomicrobiales</taxon>
        <taxon>Nitrobacteraceae</taxon>
        <taxon>Bradyrhizobium</taxon>
    </lineage>
</organism>
<dbReference type="NCBIfam" id="TIGR01088">
    <property type="entry name" value="aroQ"/>
    <property type="match status" value="1"/>
</dbReference>
<evidence type="ECO:0000256" key="7">
    <source>
        <dbReference type="ARBA" id="ARBA00023141"/>
    </source>
</evidence>
<comment type="function">
    <text evidence="2 9">Catalyzes a trans-dehydration via an enolate intermediate.</text>
</comment>
<dbReference type="NCBIfam" id="NF003805">
    <property type="entry name" value="PRK05395.1-2"/>
    <property type="match status" value="1"/>
</dbReference>
<dbReference type="InterPro" id="IPR001874">
    <property type="entry name" value="DHquinase_II"/>
</dbReference>
<dbReference type="CDD" id="cd00466">
    <property type="entry name" value="DHQase_II"/>
    <property type="match status" value="1"/>
</dbReference>
<comment type="catalytic activity">
    <reaction evidence="1 9">
        <text>3-dehydroquinate = 3-dehydroshikimate + H2O</text>
        <dbReference type="Rhea" id="RHEA:21096"/>
        <dbReference type="ChEBI" id="CHEBI:15377"/>
        <dbReference type="ChEBI" id="CHEBI:16630"/>
        <dbReference type="ChEBI" id="CHEBI:32364"/>
        <dbReference type="EC" id="4.2.1.10"/>
    </reaction>
</comment>
<keyword evidence="7 9" id="KW-0057">Aromatic amino acid biosynthesis</keyword>
<keyword evidence="9" id="KW-0028">Amino-acid biosynthesis</keyword>
<name>M4Z7U5_9BRAD</name>
<dbReference type="EMBL" id="AP012603">
    <property type="protein sequence ID" value="BAM89654.1"/>
    <property type="molecule type" value="Genomic_DNA"/>
</dbReference>
<evidence type="ECO:0000313" key="13">
    <source>
        <dbReference type="EMBL" id="BAM89654.1"/>
    </source>
</evidence>
<dbReference type="PATRIC" id="fig|1245469.3.peg.3734"/>
<reference evidence="13 14" key="1">
    <citation type="journal article" date="2013" name="Appl. Environ. Microbiol.">
        <title>Genome analysis suggests that the soil oligotrophic bacterium Agromonas oligotrophica (Bradyrhizobium oligotrophicum) is a nitrogen-fixing symbiont of Aeschynomene indica.</title>
        <authorList>
            <person name="Okubo T."/>
            <person name="Fukushima S."/>
            <person name="Itakura M."/>
            <person name="Oshima K."/>
            <person name="Longtonglang A."/>
            <person name="Teaumroong N."/>
            <person name="Mitsui H."/>
            <person name="Hattori M."/>
            <person name="Hattori R."/>
            <person name="Hattori T."/>
            <person name="Minamisawa K."/>
        </authorList>
    </citation>
    <scope>NUCLEOTIDE SEQUENCE [LARGE SCALE GENOMIC DNA]</scope>
    <source>
        <strain evidence="13 14">S58</strain>
    </source>
</reference>
<dbReference type="HAMAP" id="MF_00169">
    <property type="entry name" value="AroQ"/>
    <property type="match status" value="1"/>
</dbReference>
<feature type="binding site" evidence="9 11">
    <location>
        <begin position="109"/>
        <end position="110"/>
    </location>
    <ligand>
        <name>substrate</name>
    </ligand>
</feature>
<feature type="binding site" evidence="9 11">
    <location>
        <position position="95"/>
    </location>
    <ligand>
        <name>substrate</name>
    </ligand>
</feature>
<feature type="active site" description="Proton donor" evidence="9 10">
    <location>
        <position position="108"/>
    </location>
</feature>
<dbReference type="SUPFAM" id="SSF52304">
    <property type="entry name" value="Type II 3-dehydroquinate dehydratase"/>
    <property type="match status" value="1"/>
</dbReference>
<dbReference type="HOGENOM" id="CLU_090968_2_0_5"/>
<evidence type="ECO:0000256" key="2">
    <source>
        <dbReference type="ARBA" id="ARBA00003924"/>
    </source>
</evidence>
<dbReference type="EC" id="4.2.1.10" evidence="6 9"/>
<evidence type="ECO:0000256" key="12">
    <source>
        <dbReference type="PIRSR" id="PIRSR001399-3"/>
    </source>
</evidence>
<keyword evidence="14" id="KW-1185">Reference proteome</keyword>
<evidence type="ECO:0000256" key="4">
    <source>
        <dbReference type="ARBA" id="ARBA00011037"/>
    </source>
</evidence>
<evidence type="ECO:0000256" key="11">
    <source>
        <dbReference type="PIRSR" id="PIRSR001399-2"/>
    </source>
</evidence>
<feature type="binding site" evidence="9 11">
    <location>
        <position position="119"/>
    </location>
    <ligand>
        <name>substrate</name>
    </ligand>
</feature>
<dbReference type="AlphaFoldDB" id="M4Z7U5"/>
<dbReference type="InterPro" id="IPR018509">
    <property type="entry name" value="DHquinase_II_CS"/>
</dbReference>
<dbReference type="InterPro" id="IPR036441">
    <property type="entry name" value="DHquinase_II_sf"/>
</dbReference>
<dbReference type="PROSITE" id="PS01029">
    <property type="entry name" value="DEHYDROQUINASE_II"/>
    <property type="match status" value="1"/>
</dbReference>
<dbReference type="Proteomes" id="UP000011841">
    <property type="component" value="Chromosome"/>
</dbReference>
<dbReference type="NCBIfam" id="NF003806">
    <property type="entry name" value="PRK05395.1-3"/>
    <property type="match status" value="1"/>
</dbReference>
<dbReference type="KEGG" id="aol:S58_36610"/>
<sequence length="165" mass="17582">MGMADDAHKTIYVLNGPNLNLLGTREPETYGHATLADVERLCVETASRFGLSADCRQSNHEGVLVDFIHEARSKAVAGIILNAGAYSHTSIALHDALMGVKIPTVEVHISNIHARESFRHHSFTAKAAFASICGFGIDGYRLAITGLAAKIGATTDPNTDIKAQA</sequence>
<keyword evidence="8 9" id="KW-0456">Lyase</keyword>
<feature type="binding site" evidence="9 11">
    <location>
        <position position="82"/>
    </location>
    <ligand>
        <name>substrate</name>
    </ligand>
</feature>
<evidence type="ECO:0000256" key="9">
    <source>
        <dbReference type="HAMAP-Rule" id="MF_00169"/>
    </source>
</evidence>
<comment type="pathway">
    <text evidence="3 9">Metabolic intermediate biosynthesis; chorismate biosynthesis; chorismate from D-erythrose 4-phosphate and phosphoenolpyruvate: step 3/7.</text>
</comment>
<evidence type="ECO:0000256" key="3">
    <source>
        <dbReference type="ARBA" id="ARBA00004902"/>
    </source>
</evidence>
<dbReference type="NCBIfam" id="NF003807">
    <property type="entry name" value="PRK05395.1-4"/>
    <property type="match status" value="1"/>
</dbReference>
<evidence type="ECO:0000256" key="6">
    <source>
        <dbReference type="ARBA" id="ARBA00012060"/>
    </source>
</evidence>
<dbReference type="Gene3D" id="3.40.50.9100">
    <property type="entry name" value="Dehydroquinase, class II"/>
    <property type="match status" value="1"/>
</dbReference>
<proteinExistence type="inferred from homology"/>
<dbReference type="GO" id="GO:0003855">
    <property type="term" value="F:3-dehydroquinate dehydratase activity"/>
    <property type="evidence" value="ECO:0007669"/>
    <property type="project" value="UniProtKB-UniRule"/>
</dbReference>
<comment type="similarity">
    <text evidence="4 9">Belongs to the type-II 3-dehydroquinase family.</text>
</comment>
<gene>
    <name evidence="9" type="primary">aroQ</name>
    <name evidence="13" type="ORF">S58_36610</name>
</gene>
<evidence type="ECO:0000313" key="14">
    <source>
        <dbReference type="Proteomes" id="UP000011841"/>
    </source>
</evidence>
<evidence type="ECO:0000256" key="1">
    <source>
        <dbReference type="ARBA" id="ARBA00001864"/>
    </source>
</evidence>
<dbReference type="GO" id="GO:0019631">
    <property type="term" value="P:quinate catabolic process"/>
    <property type="evidence" value="ECO:0007669"/>
    <property type="project" value="TreeGrafter"/>
</dbReference>
<dbReference type="UniPathway" id="UPA00053">
    <property type="reaction ID" value="UER00086"/>
</dbReference>
<evidence type="ECO:0000256" key="8">
    <source>
        <dbReference type="ARBA" id="ARBA00023239"/>
    </source>
</evidence>
<dbReference type="GO" id="GO:0009423">
    <property type="term" value="P:chorismate biosynthetic process"/>
    <property type="evidence" value="ECO:0007669"/>
    <property type="project" value="UniProtKB-UniRule"/>
</dbReference>
<dbReference type="PANTHER" id="PTHR21272">
    <property type="entry name" value="CATABOLIC 3-DEHYDROQUINASE"/>
    <property type="match status" value="1"/>
</dbReference>
<feature type="active site" description="Proton acceptor" evidence="9 10">
    <location>
        <position position="30"/>
    </location>
</feature>
<protein>
    <recommendedName>
        <fullName evidence="6 9">3-dehydroquinate dehydratase</fullName>
        <shortName evidence="9">3-dehydroquinase</shortName>
        <ecNumber evidence="6 9">4.2.1.10</ecNumber>
    </recommendedName>
    <alternativeName>
        <fullName evidence="9">Type II DHQase</fullName>
    </alternativeName>
</protein>
<dbReference type="Pfam" id="PF01220">
    <property type="entry name" value="DHquinase_II"/>
    <property type="match status" value="1"/>
</dbReference>
<dbReference type="GO" id="GO:0009073">
    <property type="term" value="P:aromatic amino acid family biosynthetic process"/>
    <property type="evidence" value="ECO:0007669"/>
    <property type="project" value="UniProtKB-KW"/>
</dbReference>
<dbReference type="eggNOG" id="COG0757">
    <property type="taxonomic scope" value="Bacteria"/>
</dbReference>
<evidence type="ECO:0000256" key="10">
    <source>
        <dbReference type="PIRSR" id="PIRSR001399-1"/>
    </source>
</evidence>
<comment type="subunit">
    <text evidence="5 9">Homododecamer.</text>
</comment>
<feature type="site" description="Transition state stabilizer" evidence="9 12">
    <location>
        <position position="25"/>
    </location>
</feature>
<dbReference type="GO" id="GO:0008652">
    <property type="term" value="P:amino acid biosynthetic process"/>
    <property type="evidence" value="ECO:0007669"/>
    <property type="project" value="UniProtKB-KW"/>
</dbReference>
<feature type="binding site" evidence="9 11">
    <location>
        <position position="88"/>
    </location>
    <ligand>
        <name>substrate</name>
    </ligand>
</feature>
<accession>M4Z7U5</accession>
<dbReference type="STRING" id="1245469.S58_36610"/>